<protein>
    <submittedName>
        <fullName evidence="3">Uncharacterized protein</fullName>
    </submittedName>
</protein>
<feature type="region of interest" description="Disordered" evidence="1">
    <location>
        <begin position="427"/>
        <end position="511"/>
    </location>
</feature>
<gene>
    <name evidence="3" type="ORF">OLEA9_A084379</name>
</gene>
<dbReference type="Gramene" id="OE9A084379T1">
    <property type="protein sequence ID" value="OE9A084379C1"/>
    <property type="gene ID" value="OE9A084379"/>
</dbReference>
<dbReference type="EMBL" id="CACTIH010003684">
    <property type="protein sequence ID" value="CAA2981965.1"/>
    <property type="molecule type" value="Genomic_DNA"/>
</dbReference>
<proteinExistence type="predicted"/>
<evidence type="ECO:0000313" key="4">
    <source>
        <dbReference type="Proteomes" id="UP000594638"/>
    </source>
</evidence>
<feature type="compositionally biased region" description="Basic and acidic residues" evidence="1">
    <location>
        <begin position="247"/>
        <end position="260"/>
    </location>
</feature>
<dbReference type="Proteomes" id="UP000594638">
    <property type="component" value="Unassembled WGS sequence"/>
</dbReference>
<feature type="compositionally biased region" description="Basic and acidic residues" evidence="1">
    <location>
        <begin position="427"/>
        <end position="439"/>
    </location>
</feature>
<organism evidence="3 4">
    <name type="scientific">Olea europaea subsp. europaea</name>
    <dbReference type="NCBI Taxonomy" id="158383"/>
    <lineage>
        <taxon>Eukaryota</taxon>
        <taxon>Viridiplantae</taxon>
        <taxon>Streptophyta</taxon>
        <taxon>Embryophyta</taxon>
        <taxon>Tracheophyta</taxon>
        <taxon>Spermatophyta</taxon>
        <taxon>Magnoliopsida</taxon>
        <taxon>eudicotyledons</taxon>
        <taxon>Gunneridae</taxon>
        <taxon>Pentapetalae</taxon>
        <taxon>asterids</taxon>
        <taxon>lamiids</taxon>
        <taxon>Lamiales</taxon>
        <taxon>Oleaceae</taxon>
        <taxon>Oleeae</taxon>
        <taxon>Olea</taxon>
    </lineage>
</organism>
<evidence type="ECO:0000256" key="1">
    <source>
        <dbReference type="SAM" id="MobiDB-lite"/>
    </source>
</evidence>
<feature type="compositionally biased region" description="Basic and acidic residues" evidence="1">
    <location>
        <begin position="268"/>
        <end position="288"/>
    </location>
</feature>
<name>A0A8S0RPP7_OLEEU</name>
<sequence>MGSVALVLVWSHPSVIAVRAYFMSVQRRERSQPQRDRASDCGPAEPATIESEGPAGSARRVGIGKKNCFSGGKVQRRERSQPQTDRPAIVGSAEPATIECEGPAGSARRGGIGKKNCFSGGKGSDRNHGGIRPAIVASAEQAAIECEGPAGSARRGGIGKKIASAAGRVLVWSHPSAIAVRAYLMSVQRRERSQPRRDRASDCGVRGAGGDRKRGASGERSEGRDREKNCFSGGKVIAVRAYLMSVQRRERSQPRRDRASDCGVRGAGGDRKRGASGERSEGRDREKNCFSGGKVIAVRAYLMSVQRGERSQLRRDRASDCGVRGAGGDRKRGASGERSEGRDREKKLLQRREGPAQGAIATAEGPASDCGVRGADGDRMRGASGECSEGRDREKKLLKRREGKKNLLVWSHPSVIAVRAYLMSVQRRERSQPPRDRASDCGVRGAGGDRKRGASGERSEGRDREKKLLQRREGVGSDRNRGGTGPAIVGSAESAAIESEGPAGSTRRGGIGKKIASAARRVIKKIVQKEKRGATRGLPWGSAILVLLSSKHAQLRSSDGIRCVSAGMVTPVSNCGPSVFDVNPAQGAITTA</sequence>
<keyword evidence="4" id="KW-1185">Reference proteome</keyword>
<dbReference type="AlphaFoldDB" id="A0A8S0RPP7"/>
<feature type="region of interest" description="Disordered" evidence="1">
    <location>
        <begin position="189"/>
        <end position="229"/>
    </location>
</feature>
<feature type="compositionally biased region" description="Basic and acidic residues" evidence="1">
    <location>
        <begin position="209"/>
        <end position="229"/>
    </location>
</feature>
<feature type="signal peptide" evidence="2">
    <location>
        <begin position="1"/>
        <end position="17"/>
    </location>
</feature>
<evidence type="ECO:0000313" key="3">
    <source>
        <dbReference type="EMBL" id="CAA2981965.1"/>
    </source>
</evidence>
<feature type="chain" id="PRO_5035890785" evidence="2">
    <location>
        <begin position="18"/>
        <end position="592"/>
    </location>
</feature>
<feature type="region of interest" description="Disordered" evidence="1">
    <location>
        <begin position="307"/>
        <end position="394"/>
    </location>
</feature>
<feature type="compositionally biased region" description="Basic and acidic residues" evidence="1">
    <location>
        <begin position="307"/>
        <end position="319"/>
    </location>
</feature>
<feature type="compositionally biased region" description="Basic and acidic residues" evidence="1">
    <location>
        <begin position="327"/>
        <end position="354"/>
    </location>
</feature>
<reference evidence="3 4" key="1">
    <citation type="submission" date="2019-12" db="EMBL/GenBank/DDBJ databases">
        <authorList>
            <person name="Alioto T."/>
            <person name="Alioto T."/>
            <person name="Gomez Garrido J."/>
        </authorList>
    </citation>
    <scope>NUCLEOTIDE SEQUENCE [LARGE SCALE GENOMIC DNA]</scope>
</reference>
<feature type="region of interest" description="Disordered" evidence="1">
    <location>
        <begin position="247"/>
        <end position="288"/>
    </location>
</feature>
<comment type="caution">
    <text evidence="3">The sequence shown here is derived from an EMBL/GenBank/DDBJ whole genome shotgun (WGS) entry which is preliminary data.</text>
</comment>
<evidence type="ECO:0000256" key="2">
    <source>
        <dbReference type="SAM" id="SignalP"/>
    </source>
</evidence>
<keyword evidence="2" id="KW-0732">Signal</keyword>
<accession>A0A8S0RPP7</accession>
<feature type="compositionally biased region" description="Basic and acidic residues" evidence="1">
    <location>
        <begin position="189"/>
        <end position="201"/>
    </location>
</feature>
<feature type="compositionally biased region" description="Basic and acidic residues" evidence="1">
    <location>
        <begin position="447"/>
        <end position="481"/>
    </location>
</feature>
<feature type="region of interest" description="Disordered" evidence="1">
    <location>
        <begin position="28"/>
        <end position="112"/>
    </location>
</feature>
<feature type="compositionally biased region" description="Basic and acidic residues" evidence="1">
    <location>
        <begin position="28"/>
        <end position="39"/>
    </location>
</feature>
<dbReference type="OrthoDB" id="1838623at2759"/>